<keyword evidence="5" id="KW-0479">Metal-binding</keyword>
<name>A0A078AL12_STYLE</name>
<feature type="transmembrane region" description="Helical" evidence="11">
    <location>
        <begin position="144"/>
        <end position="168"/>
    </location>
</feature>
<evidence type="ECO:0000256" key="4">
    <source>
        <dbReference type="ARBA" id="ARBA00022692"/>
    </source>
</evidence>
<keyword evidence="9 11" id="KW-0472">Membrane</keyword>
<sequence length="360" mass="41704">MFNQCTDYLNLCQTNLGGNLSNPKSLLTGQKYFFQIATTQEDQLIPAGYYCNFTFNADYETNYLMTVQRYSRYSVETLMLRLKQENNVENLTDSQLLQYGASILQYKIFRINGMSIYAKNNYRQKNSTFIITIQAQDEGSNGSVFGVISLVLFILMGVFILICAAAIIRVCLRRRRYSQVVQNQLRNRESRTAIVQIAQLEETMQIDRLKTLIGLIKEEKFEKAMDEFKQNECVICFEDFQRGKSVRKLPTCKHLFHTNCIDGWFKSKITEAVHKCPLCNGEISIDKIKEAIIKRRQEKLKEKDTLAKSTTMKITQNPNSHNYANNNRFERSFTRTQNTGGNNNIRAEINRSCHRLGTKI</sequence>
<evidence type="ECO:0000256" key="5">
    <source>
        <dbReference type="ARBA" id="ARBA00022723"/>
    </source>
</evidence>
<organism evidence="13 14">
    <name type="scientific">Stylonychia lemnae</name>
    <name type="common">Ciliate</name>
    <dbReference type="NCBI Taxonomy" id="5949"/>
    <lineage>
        <taxon>Eukaryota</taxon>
        <taxon>Sar</taxon>
        <taxon>Alveolata</taxon>
        <taxon>Ciliophora</taxon>
        <taxon>Intramacronucleata</taxon>
        <taxon>Spirotrichea</taxon>
        <taxon>Stichotrichia</taxon>
        <taxon>Sporadotrichida</taxon>
        <taxon>Oxytrichidae</taxon>
        <taxon>Stylonychinae</taxon>
        <taxon>Stylonychia</taxon>
    </lineage>
</organism>
<dbReference type="AlphaFoldDB" id="A0A078AL12"/>
<dbReference type="GO" id="GO:0016567">
    <property type="term" value="P:protein ubiquitination"/>
    <property type="evidence" value="ECO:0007669"/>
    <property type="project" value="UniProtKB-UniPathway"/>
</dbReference>
<dbReference type="GO" id="GO:0008270">
    <property type="term" value="F:zinc ion binding"/>
    <property type="evidence" value="ECO:0007669"/>
    <property type="project" value="UniProtKB-KW"/>
</dbReference>
<keyword evidence="4 11" id="KW-0812">Transmembrane</keyword>
<dbReference type="PANTHER" id="PTHR46913">
    <property type="entry name" value="RING-H2 FINGER PROTEIN ATL16"/>
    <property type="match status" value="1"/>
</dbReference>
<evidence type="ECO:0000256" key="9">
    <source>
        <dbReference type="ARBA" id="ARBA00023136"/>
    </source>
</evidence>
<gene>
    <name evidence="13" type="primary">Contig3631.g3877</name>
    <name evidence="13" type="ORF">STYLEM_10557</name>
</gene>
<dbReference type="EMBL" id="CCKQ01010044">
    <property type="protein sequence ID" value="CDW81538.1"/>
    <property type="molecule type" value="Genomic_DNA"/>
</dbReference>
<evidence type="ECO:0000256" key="6">
    <source>
        <dbReference type="ARBA" id="ARBA00022771"/>
    </source>
</evidence>
<feature type="domain" description="RING-type" evidence="12">
    <location>
        <begin position="233"/>
        <end position="280"/>
    </location>
</feature>
<evidence type="ECO:0000256" key="7">
    <source>
        <dbReference type="ARBA" id="ARBA00022833"/>
    </source>
</evidence>
<dbReference type="CDD" id="cd16454">
    <property type="entry name" value="RING-H2_PA-TM-RING"/>
    <property type="match status" value="1"/>
</dbReference>
<dbReference type="GO" id="GO:0016020">
    <property type="term" value="C:membrane"/>
    <property type="evidence" value="ECO:0007669"/>
    <property type="project" value="UniProtKB-SubCell"/>
</dbReference>
<comment type="pathway">
    <text evidence="2">Protein modification; protein ubiquitination.</text>
</comment>
<evidence type="ECO:0000313" key="14">
    <source>
        <dbReference type="Proteomes" id="UP000039865"/>
    </source>
</evidence>
<dbReference type="Gene3D" id="3.30.40.10">
    <property type="entry name" value="Zinc/RING finger domain, C3HC4 (zinc finger)"/>
    <property type="match status" value="1"/>
</dbReference>
<keyword evidence="14" id="KW-1185">Reference proteome</keyword>
<evidence type="ECO:0000259" key="12">
    <source>
        <dbReference type="PROSITE" id="PS50089"/>
    </source>
</evidence>
<dbReference type="PROSITE" id="PS50089">
    <property type="entry name" value="ZF_RING_2"/>
    <property type="match status" value="1"/>
</dbReference>
<dbReference type="InterPro" id="IPR001841">
    <property type="entry name" value="Znf_RING"/>
</dbReference>
<dbReference type="GO" id="GO:0016740">
    <property type="term" value="F:transferase activity"/>
    <property type="evidence" value="ECO:0007669"/>
    <property type="project" value="UniProtKB-KW"/>
</dbReference>
<dbReference type="OrthoDB" id="302668at2759"/>
<dbReference type="SMART" id="SM00184">
    <property type="entry name" value="RING"/>
    <property type="match status" value="1"/>
</dbReference>
<evidence type="ECO:0000256" key="1">
    <source>
        <dbReference type="ARBA" id="ARBA00004167"/>
    </source>
</evidence>
<comment type="subcellular location">
    <subcellularLocation>
        <location evidence="1">Membrane</location>
        <topology evidence="1">Single-pass membrane protein</topology>
    </subcellularLocation>
</comment>
<evidence type="ECO:0000256" key="3">
    <source>
        <dbReference type="ARBA" id="ARBA00022679"/>
    </source>
</evidence>
<dbReference type="SUPFAM" id="SSF57850">
    <property type="entry name" value="RING/U-box"/>
    <property type="match status" value="1"/>
</dbReference>
<protein>
    <submittedName>
        <fullName evidence="13">Ring-h2 finger protein</fullName>
    </submittedName>
</protein>
<evidence type="ECO:0000256" key="10">
    <source>
        <dbReference type="PROSITE-ProRule" id="PRU00175"/>
    </source>
</evidence>
<evidence type="ECO:0000256" key="8">
    <source>
        <dbReference type="ARBA" id="ARBA00022989"/>
    </source>
</evidence>
<dbReference type="InParanoid" id="A0A078AL12"/>
<keyword evidence="6 10" id="KW-0863">Zinc-finger</keyword>
<dbReference type="InterPro" id="IPR013083">
    <property type="entry name" value="Znf_RING/FYVE/PHD"/>
</dbReference>
<reference evidence="13 14" key="1">
    <citation type="submission" date="2014-06" db="EMBL/GenBank/DDBJ databases">
        <authorList>
            <person name="Swart Estienne"/>
        </authorList>
    </citation>
    <scope>NUCLEOTIDE SEQUENCE [LARGE SCALE GENOMIC DNA]</scope>
    <source>
        <strain evidence="13 14">130c</strain>
    </source>
</reference>
<dbReference type="Proteomes" id="UP000039865">
    <property type="component" value="Unassembled WGS sequence"/>
</dbReference>
<keyword evidence="8 11" id="KW-1133">Transmembrane helix</keyword>
<dbReference type="InterPro" id="IPR044600">
    <property type="entry name" value="ATL1/ATL16-like"/>
</dbReference>
<accession>A0A078AL12</accession>
<evidence type="ECO:0000256" key="2">
    <source>
        <dbReference type="ARBA" id="ARBA00004906"/>
    </source>
</evidence>
<proteinExistence type="predicted"/>
<dbReference type="PANTHER" id="PTHR46913:SF1">
    <property type="entry name" value="RING-H2 FINGER PROTEIN ATL16"/>
    <property type="match status" value="1"/>
</dbReference>
<dbReference type="UniPathway" id="UPA00143"/>
<evidence type="ECO:0000313" key="13">
    <source>
        <dbReference type="EMBL" id="CDW81538.1"/>
    </source>
</evidence>
<keyword evidence="7" id="KW-0862">Zinc</keyword>
<evidence type="ECO:0000256" key="11">
    <source>
        <dbReference type="SAM" id="Phobius"/>
    </source>
</evidence>
<keyword evidence="3" id="KW-0808">Transferase</keyword>
<dbReference type="Pfam" id="PF13639">
    <property type="entry name" value="zf-RING_2"/>
    <property type="match status" value="1"/>
</dbReference>